<name>A0A8J7SME9_9BACT</name>
<organism evidence="2 3">
    <name type="scientific">Persicirhabdus sediminis</name>
    <dbReference type="NCBI Taxonomy" id="454144"/>
    <lineage>
        <taxon>Bacteria</taxon>
        <taxon>Pseudomonadati</taxon>
        <taxon>Verrucomicrobiota</taxon>
        <taxon>Verrucomicrobiia</taxon>
        <taxon>Verrucomicrobiales</taxon>
        <taxon>Verrucomicrobiaceae</taxon>
        <taxon>Persicirhabdus</taxon>
    </lineage>
</organism>
<evidence type="ECO:0000313" key="2">
    <source>
        <dbReference type="EMBL" id="MBK1792025.1"/>
    </source>
</evidence>
<gene>
    <name evidence="2" type="ORF">JIN82_12765</name>
</gene>
<protein>
    <submittedName>
        <fullName evidence="2">Uncharacterized protein</fullName>
    </submittedName>
</protein>
<dbReference type="RefSeq" id="WP_200312037.1">
    <property type="nucleotide sequence ID" value="NZ_JAENIM010000042.1"/>
</dbReference>
<accession>A0A8J7SME9</accession>
<reference evidence="2" key="1">
    <citation type="submission" date="2021-01" db="EMBL/GenBank/DDBJ databases">
        <title>Modified the classification status of verrucomicrobia.</title>
        <authorList>
            <person name="Feng X."/>
        </authorList>
    </citation>
    <scope>NUCLEOTIDE SEQUENCE</scope>
    <source>
        <strain evidence="2">_KCTC 22039</strain>
    </source>
</reference>
<evidence type="ECO:0000313" key="3">
    <source>
        <dbReference type="Proteomes" id="UP000624703"/>
    </source>
</evidence>
<dbReference type="EMBL" id="JAENIM010000042">
    <property type="protein sequence ID" value="MBK1792025.1"/>
    <property type="molecule type" value="Genomic_DNA"/>
</dbReference>
<sequence>MTKQWAIACASLIASFNVATAEYADTGDAGEPASAAEAVKQLVDGLGNAQGEVLWQAFPANYQADINHFVRSFAGQMDAEAYDEMFRLLARLEVVIAEQETFILNSKLGDQSAERKKQLAELLPRVRRLLHTLNQSELTSLEKLAEFDGATVSAGTLSLLLQDIDALAEFLGIESLSERLAKVKVQSASNTNAKDPAGNTLTTLTMTGLLSDSAQTISFTQLDGHWLPSKMVAGWQQEFKNAHGHLETMPEEMVPLMKPRIMISFRMFNGLFNNMEAASSQEKFDKSARGLLVPLRNLTKVRETFILCTLPKPAGAAPAKP</sequence>
<evidence type="ECO:0000256" key="1">
    <source>
        <dbReference type="SAM" id="SignalP"/>
    </source>
</evidence>
<keyword evidence="3" id="KW-1185">Reference proteome</keyword>
<comment type="caution">
    <text evidence="2">The sequence shown here is derived from an EMBL/GenBank/DDBJ whole genome shotgun (WGS) entry which is preliminary data.</text>
</comment>
<keyword evidence="1" id="KW-0732">Signal</keyword>
<dbReference type="AlphaFoldDB" id="A0A8J7SME9"/>
<dbReference type="Proteomes" id="UP000624703">
    <property type="component" value="Unassembled WGS sequence"/>
</dbReference>
<feature type="chain" id="PRO_5035261904" evidence="1">
    <location>
        <begin position="22"/>
        <end position="321"/>
    </location>
</feature>
<feature type="signal peptide" evidence="1">
    <location>
        <begin position="1"/>
        <end position="21"/>
    </location>
</feature>
<proteinExistence type="predicted"/>